<keyword evidence="12 15" id="KW-0648">Protein biosynthesis</keyword>
<comment type="cofactor">
    <cofactor evidence="15">
        <name>Mg(2+)</name>
        <dbReference type="ChEBI" id="CHEBI:18420"/>
    </cofactor>
    <text evidence="15">Binds 2 magnesium ions per tetramer.</text>
</comment>
<dbReference type="OrthoDB" id="9805455at2"/>
<dbReference type="Pfam" id="PF17759">
    <property type="entry name" value="tRNA_synthFbeta"/>
    <property type="match status" value="1"/>
</dbReference>
<dbReference type="SUPFAM" id="SSF55681">
    <property type="entry name" value="Class II aaRS and biotin synthetases"/>
    <property type="match status" value="1"/>
</dbReference>
<dbReference type="PANTHER" id="PTHR10947">
    <property type="entry name" value="PHENYLALANYL-TRNA SYNTHETASE BETA CHAIN AND LEUCINE-RICH REPEAT-CONTAINING PROTEIN 47"/>
    <property type="match status" value="1"/>
</dbReference>
<evidence type="ECO:0000256" key="4">
    <source>
        <dbReference type="ARBA" id="ARBA00022490"/>
    </source>
</evidence>
<evidence type="ECO:0000256" key="16">
    <source>
        <dbReference type="PROSITE-ProRule" id="PRU00209"/>
    </source>
</evidence>
<dbReference type="GO" id="GO:0006432">
    <property type="term" value="P:phenylalanyl-tRNA aminoacylation"/>
    <property type="evidence" value="ECO:0007669"/>
    <property type="project" value="UniProtKB-UniRule"/>
</dbReference>
<dbReference type="FunFam" id="3.30.70.380:FF:000001">
    <property type="entry name" value="Phenylalanine--tRNA ligase beta subunit"/>
    <property type="match status" value="1"/>
</dbReference>
<evidence type="ECO:0000313" key="21">
    <source>
        <dbReference type="Proteomes" id="UP000315103"/>
    </source>
</evidence>
<dbReference type="GO" id="GO:0016740">
    <property type="term" value="F:transferase activity"/>
    <property type="evidence" value="ECO:0007669"/>
    <property type="project" value="UniProtKB-ARBA"/>
</dbReference>
<dbReference type="Gene3D" id="2.40.50.140">
    <property type="entry name" value="Nucleic acid-binding proteins"/>
    <property type="match status" value="1"/>
</dbReference>
<protein>
    <recommendedName>
        <fullName evidence="15">Phenylalanine--tRNA ligase beta subunit</fullName>
        <ecNumber evidence="15">6.1.1.20</ecNumber>
    </recommendedName>
    <alternativeName>
        <fullName evidence="15">Phenylalanyl-tRNA synthetase beta subunit</fullName>
        <shortName evidence="15">PheRS</shortName>
    </alternativeName>
</protein>
<dbReference type="Gene3D" id="3.30.70.380">
    <property type="entry name" value="Ferrodoxin-fold anticodon-binding domain"/>
    <property type="match status" value="1"/>
</dbReference>
<dbReference type="Proteomes" id="UP000315103">
    <property type="component" value="Unassembled WGS sequence"/>
</dbReference>
<name>A0A558AZI1_9STAP</name>
<evidence type="ECO:0000256" key="11">
    <source>
        <dbReference type="ARBA" id="ARBA00022884"/>
    </source>
</evidence>
<evidence type="ECO:0000256" key="1">
    <source>
        <dbReference type="ARBA" id="ARBA00004496"/>
    </source>
</evidence>
<dbReference type="CDD" id="cd02796">
    <property type="entry name" value="tRNA_bind_bactPheRS"/>
    <property type="match status" value="1"/>
</dbReference>
<evidence type="ECO:0000256" key="7">
    <source>
        <dbReference type="ARBA" id="ARBA00022723"/>
    </source>
</evidence>
<evidence type="ECO:0000259" key="18">
    <source>
        <dbReference type="PROSITE" id="PS51447"/>
    </source>
</evidence>
<keyword evidence="6 15" id="KW-0436">Ligase</keyword>
<reference evidence="20 21" key="1">
    <citation type="submission" date="2019-07" db="EMBL/GenBank/DDBJ databases">
        <title>Salinicoccus cyprini sp. nov., isolated from gastro-intestinal tract of mirror carp, Cyprinus carpio var. specularis, collected from Gobind Sagar Reservoir, Himachal Pradesh, India.</title>
        <authorList>
            <person name="Talwar C."/>
            <person name="Singh A.K."/>
            <person name="Lal R."/>
            <person name="Negi R.K."/>
        </authorList>
    </citation>
    <scope>NUCLEOTIDE SEQUENCE [LARGE SCALE GENOMIC DNA]</scope>
    <source>
        <strain evidence="20 21">CT19</strain>
    </source>
</reference>
<dbReference type="InterPro" id="IPR005146">
    <property type="entry name" value="B3/B4_tRNA-bd"/>
</dbReference>
<dbReference type="Pfam" id="PF01588">
    <property type="entry name" value="tRNA_bind"/>
    <property type="match status" value="1"/>
</dbReference>
<evidence type="ECO:0000259" key="17">
    <source>
        <dbReference type="PROSITE" id="PS50886"/>
    </source>
</evidence>
<evidence type="ECO:0000256" key="2">
    <source>
        <dbReference type="ARBA" id="ARBA00008653"/>
    </source>
</evidence>
<feature type="binding site" evidence="15">
    <location>
        <position position="458"/>
    </location>
    <ligand>
        <name>Mg(2+)</name>
        <dbReference type="ChEBI" id="CHEBI:18420"/>
        <note>shared with alpha subunit</note>
    </ligand>
</feature>
<dbReference type="InterPro" id="IPR036690">
    <property type="entry name" value="Fdx_antiC-bd_sf"/>
</dbReference>
<dbReference type="FunFam" id="3.50.40.10:FF:000001">
    <property type="entry name" value="Phenylalanine--tRNA ligase beta subunit"/>
    <property type="match status" value="1"/>
</dbReference>
<dbReference type="GO" id="GO:0000049">
    <property type="term" value="F:tRNA binding"/>
    <property type="evidence" value="ECO:0007669"/>
    <property type="project" value="UniProtKB-UniRule"/>
</dbReference>
<dbReference type="Gene3D" id="3.30.56.10">
    <property type="match status" value="2"/>
</dbReference>
<dbReference type="InterPro" id="IPR002547">
    <property type="entry name" value="tRNA-bd_dom"/>
</dbReference>
<dbReference type="InterPro" id="IPR033714">
    <property type="entry name" value="tRNA_bind_bactPheRS"/>
</dbReference>
<feature type="domain" description="TRNA-binding" evidence="17">
    <location>
        <begin position="39"/>
        <end position="153"/>
    </location>
</feature>
<dbReference type="InterPro" id="IPR005147">
    <property type="entry name" value="tRNA_synthase_B5-dom"/>
</dbReference>
<dbReference type="Gene3D" id="3.50.40.10">
    <property type="entry name" value="Phenylalanyl-trna Synthetase, Chain B, domain 3"/>
    <property type="match status" value="1"/>
</dbReference>
<dbReference type="InterPro" id="IPR045060">
    <property type="entry name" value="Phe-tRNA-ligase_IIc_bsu"/>
</dbReference>
<feature type="binding site" evidence="15">
    <location>
        <position position="467"/>
    </location>
    <ligand>
        <name>Mg(2+)</name>
        <dbReference type="ChEBI" id="CHEBI:18420"/>
        <note>shared with alpha subunit</note>
    </ligand>
</feature>
<keyword evidence="7 15" id="KW-0479">Metal-binding</keyword>
<dbReference type="InterPro" id="IPR041616">
    <property type="entry name" value="PheRS_beta_core"/>
</dbReference>
<dbReference type="NCBIfam" id="NF045760">
    <property type="entry name" value="YtpR"/>
    <property type="match status" value="1"/>
</dbReference>
<evidence type="ECO:0000256" key="9">
    <source>
        <dbReference type="ARBA" id="ARBA00022840"/>
    </source>
</evidence>
<dbReference type="SMART" id="SM00873">
    <property type="entry name" value="B3_4"/>
    <property type="match status" value="1"/>
</dbReference>
<evidence type="ECO:0000313" key="20">
    <source>
        <dbReference type="EMBL" id="TVT29663.1"/>
    </source>
</evidence>
<keyword evidence="4 15" id="KW-0963">Cytoplasm</keyword>
<evidence type="ECO:0000256" key="14">
    <source>
        <dbReference type="ARBA" id="ARBA00049255"/>
    </source>
</evidence>
<keyword evidence="10 15" id="KW-0460">Magnesium</keyword>
<comment type="subunit">
    <text evidence="3 15">Tetramer of two alpha and two beta subunits.</text>
</comment>
<dbReference type="CDD" id="cd00769">
    <property type="entry name" value="PheRS_beta_core"/>
    <property type="match status" value="1"/>
</dbReference>
<evidence type="ECO:0000256" key="13">
    <source>
        <dbReference type="ARBA" id="ARBA00023146"/>
    </source>
</evidence>
<keyword evidence="8 15" id="KW-0547">Nucleotide-binding</keyword>
<dbReference type="InterPro" id="IPR004532">
    <property type="entry name" value="Phe-tRNA-ligase_IIc_bsu_bact"/>
</dbReference>
<proteinExistence type="inferred from homology"/>
<gene>
    <name evidence="15" type="primary">pheT</name>
    <name evidence="20" type="ORF">FO441_05120</name>
</gene>
<evidence type="ECO:0000256" key="3">
    <source>
        <dbReference type="ARBA" id="ARBA00011209"/>
    </source>
</evidence>
<dbReference type="SMART" id="SM00896">
    <property type="entry name" value="FDX-ACB"/>
    <property type="match status" value="1"/>
</dbReference>
<dbReference type="PANTHER" id="PTHR10947:SF0">
    <property type="entry name" value="PHENYLALANINE--TRNA LIGASE BETA SUBUNIT"/>
    <property type="match status" value="1"/>
</dbReference>
<dbReference type="SUPFAM" id="SSF56037">
    <property type="entry name" value="PheT/TilS domain"/>
    <property type="match status" value="1"/>
</dbReference>
<dbReference type="EC" id="6.1.1.20" evidence="15"/>
<dbReference type="Pfam" id="PF03484">
    <property type="entry name" value="B5"/>
    <property type="match status" value="1"/>
</dbReference>
<dbReference type="InterPro" id="IPR045864">
    <property type="entry name" value="aa-tRNA-synth_II/BPL/LPL"/>
</dbReference>
<dbReference type="SUPFAM" id="SSF54991">
    <property type="entry name" value="Anticodon-binding domain of PheRS"/>
    <property type="match status" value="1"/>
</dbReference>
<dbReference type="FunFam" id="3.30.930.10:FF:000022">
    <property type="entry name" value="Phenylalanine--tRNA ligase beta subunit"/>
    <property type="match status" value="1"/>
</dbReference>
<keyword evidence="13 15" id="KW-0030">Aminoacyl-tRNA synthetase</keyword>
<dbReference type="Gene3D" id="3.30.930.10">
    <property type="entry name" value="Bira Bifunctional Protein, Domain 2"/>
    <property type="match status" value="1"/>
</dbReference>
<comment type="similarity">
    <text evidence="2 15">Belongs to the phenylalanyl-tRNA synthetase beta subunit family. Type 1 subfamily.</text>
</comment>
<comment type="catalytic activity">
    <reaction evidence="14 15">
        <text>tRNA(Phe) + L-phenylalanine + ATP = L-phenylalanyl-tRNA(Phe) + AMP + diphosphate + H(+)</text>
        <dbReference type="Rhea" id="RHEA:19413"/>
        <dbReference type="Rhea" id="RHEA-COMP:9668"/>
        <dbReference type="Rhea" id="RHEA-COMP:9699"/>
        <dbReference type="ChEBI" id="CHEBI:15378"/>
        <dbReference type="ChEBI" id="CHEBI:30616"/>
        <dbReference type="ChEBI" id="CHEBI:33019"/>
        <dbReference type="ChEBI" id="CHEBI:58095"/>
        <dbReference type="ChEBI" id="CHEBI:78442"/>
        <dbReference type="ChEBI" id="CHEBI:78531"/>
        <dbReference type="ChEBI" id="CHEBI:456215"/>
        <dbReference type="EC" id="6.1.1.20"/>
    </reaction>
</comment>
<dbReference type="InterPro" id="IPR020825">
    <property type="entry name" value="Phe-tRNA_synthase-like_B3/B4"/>
</dbReference>
<evidence type="ECO:0000256" key="5">
    <source>
        <dbReference type="ARBA" id="ARBA00022555"/>
    </source>
</evidence>
<evidence type="ECO:0000256" key="15">
    <source>
        <dbReference type="HAMAP-Rule" id="MF_00283"/>
    </source>
</evidence>
<feature type="binding site" evidence="15">
    <location>
        <position position="464"/>
    </location>
    <ligand>
        <name>Mg(2+)</name>
        <dbReference type="ChEBI" id="CHEBI:18420"/>
        <note>shared with alpha subunit</note>
    </ligand>
</feature>
<keyword evidence="5 16" id="KW-0820">tRNA-binding</keyword>
<comment type="subcellular location">
    <subcellularLocation>
        <location evidence="1 15">Cytoplasm</location>
    </subcellularLocation>
</comment>
<dbReference type="EMBL" id="VMSJ01000001">
    <property type="protein sequence ID" value="TVT29663.1"/>
    <property type="molecule type" value="Genomic_DNA"/>
</dbReference>
<dbReference type="InterPro" id="IPR005121">
    <property type="entry name" value="Fdx_antiC-bd"/>
</dbReference>
<dbReference type="GO" id="GO:0140096">
    <property type="term" value="F:catalytic activity, acting on a protein"/>
    <property type="evidence" value="ECO:0007669"/>
    <property type="project" value="UniProtKB-ARBA"/>
</dbReference>
<sequence>MKVSREWLNEWIPNEVPVSELAEKITRGGIEVDEIIDYTAEVKNLVVGYVKTVEQHPEADRLRICQVDTGEETHQIICGAPNVKADSYVVVCKVGGRLPGGIKIKRAKLRGEVSEGMICSLEELGIKEDQVPAEYQNGIFMFQEEKMAGEDALAALLLDDQVMEFDLTPNRKDALSMAGAAYETRALFGGEVALPAHAVEDGTGSSALEIRNADTEAVPFYGARIVTGVAIAPSPTWMQMRLIKAGIRPINNVVDISNYVLLEFGQPLHMFDRDQIGSDEIVTRYAHENEKMTTLDGRERKLESGDIVITNGSEPIALAGVMGGEFSEVTDQTTSVVIESAVFNPVSIRRTSGRLNLRSEASARFEKGVSHEFVLKALDRAALLLTQYAGGTVASSVLSSGELDVEDTTINITKAFINSHLGMELETAEIQETLSKLGLSTAVDGDALEVSVPSRRDDLKIKQDITEEVARIYGYDALPSSMPDTSTTSGKLTDEQKKTRTIRHQLESLGLSQAINYALTSREKAEQFNELEGTVELLMPMSEDHAVLRKSMIPHLVDNVVYNRNRQQKDVQFYEIGRIFQSNGTGVLPEEREMLAGVITGEMNRTDWLGTKVPADFFAAKGIVESVFAKLGLGDSIRYEQSSRFDTMHPGRTADVLLDNERIGTIGELHPKYAQQNDLDRTAVFEIDLDRLLSVKQGNIFYDQLSRYPSITRDIALVVDRTVAADTLVRTVETAAGKHLVDVFVFDVYEGDNMEAGKKSVALRLTYLNKEHTLTDEEIEKQHTPVLEALVANGAQIR</sequence>
<dbReference type="Pfam" id="PF03483">
    <property type="entry name" value="B3_4"/>
    <property type="match status" value="1"/>
</dbReference>
<dbReference type="PROSITE" id="PS50886">
    <property type="entry name" value="TRBD"/>
    <property type="match status" value="1"/>
</dbReference>
<dbReference type="InterPro" id="IPR012340">
    <property type="entry name" value="NA-bd_OB-fold"/>
</dbReference>
<dbReference type="PROSITE" id="PS51483">
    <property type="entry name" value="B5"/>
    <property type="match status" value="1"/>
</dbReference>
<evidence type="ECO:0000256" key="10">
    <source>
        <dbReference type="ARBA" id="ARBA00022842"/>
    </source>
</evidence>
<feature type="domain" description="B5" evidence="19">
    <location>
        <begin position="405"/>
        <end position="480"/>
    </location>
</feature>
<dbReference type="SUPFAM" id="SSF46955">
    <property type="entry name" value="Putative DNA-binding domain"/>
    <property type="match status" value="1"/>
</dbReference>
<dbReference type="SUPFAM" id="SSF50249">
    <property type="entry name" value="Nucleic acid-binding proteins"/>
    <property type="match status" value="1"/>
</dbReference>
<evidence type="ECO:0000256" key="8">
    <source>
        <dbReference type="ARBA" id="ARBA00022741"/>
    </source>
</evidence>
<accession>A0A558AZI1</accession>
<dbReference type="GO" id="GO:0005524">
    <property type="term" value="F:ATP binding"/>
    <property type="evidence" value="ECO:0007669"/>
    <property type="project" value="UniProtKB-UniRule"/>
</dbReference>
<feature type="domain" description="FDX-ACB" evidence="18">
    <location>
        <begin position="706"/>
        <end position="798"/>
    </location>
</feature>
<feature type="binding site" evidence="15">
    <location>
        <position position="468"/>
    </location>
    <ligand>
        <name>Mg(2+)</name>
        <dbReference type="ChEBI" id="CHEBI:18420"/>
        <note>shared with alpha subunit</note>
    </ligand>
</feature>
<dbReference type="AlphaFoldDB" id="A0A558AZI1"/>
<dbReference type="RefSeq" id="WP_145286700.1">
    <property type="nucleotide sequence ID" value="NZ_VMSJ01000001.1"/>
</dbReference>
<dbReference type="SMART" id="SM00874">
    <property type="entry name" value="B5"/>
    <property type="match status" value="1"/>
</dbReference>
<dbReference type="GO" id="GO:0009328">
    <property type="term" value="C:phenylalanine-tRNA ligase complex"/>
    <property type="evidence" value="ECO:0007669"/>
    <property type="project" value="TreeGrafter"/>
</dbReference>
<keyword evidence="21" id="KW-1185">Reference proteome</keyword>
<keyword evidence="9 15" id="KW-0067">ATP-binding</keyword>
<dbReference type="InterPro" id="IPR009061">
    <property type="entry name" value="DNA-bd_dom_put_sf"/>
</dbReference>
<keyword evidence="11 16" id="KW-0694">RNA-binding</keyword>
<evidence type="ECO:0000256" key="12">
    <source>
        <dbReference type="ARBA" id="ARBA00022917"/>
    </source>
</evidence>
<organism evidence="20 21">
    <name type="scientific">Salinicoccus cyprini</name>
    <dbReference type="NCBI Taxonomy" id="2493691"/>
    <lineage>
        <taxon>Bacteria</taxon>
        <taxon>Bacillati</taxon>
        <taxon>Bacillota</taxon>
        <taxon>Bacilli</taxon>
        <taxon>Bacillales</taxon>
        <taxon>Staphylococcaceae</taxon>
        <taxon>Salinicoccus</taxon>
    </lineage>
</organism>
<dbReference type="NCBIfam" id="TIGR00472">
    <property type="entry name" value="pheT_bact"/>
    <property type="match status" value="1"/>
</dbReference>
<comment type="caution">
    <text evidence="20">The sequence shown here is derived from an EMBL/GenBank/DDBJ whole genome shotgun (WGS) entry which is preliminary data.</text>
</comment>
<dbReference type="FunFam" id="2.40.50.140:FF:000045">
    <property type="entry name" value="Phenylalanine--tRNA ligase beta subunit"/>
    <property type="match status" value="1"/>
</dbReference>
<dbReference type="HAMAP" id="MF_00283">
    <property type="entry name" value="Phe_tRNA_synth_beta1"/>
    <property type="match status" value="1"/>
</dbReference>
<dbReference type="GO" id="GO:0004826">
    <property type="term" value="F:phenylalanine-tRNA ligase activity"/>
    <property type="evidence" value="ECO:0007669"/>
    <property type="project" value="UniProtKB-UniRule"/>
</dbReference>
<evidence type="ECO:0000259" key="19">
    <source>
        <dbReference type="PROSITE" id="PS51483"/>
    </source>
</evidence>
<evidence type="ECO:0000256" key="6">
    <source>
        <dbReference type="ARBA" id="ARBA00022598"/>
    </source>
</evidence>
<dbReference type="PROSITE" id="PS51447">
    <property type="entry name" value="FDX_ACB"/>
    <property type="match status" value="1"/>
</dbReference>
<dbReference type="Pfam" id="PF03147">
    <property type="entry name" value="FDX-ACB"/>
    <property type="match status" value="1"/>
</dbReference>
<dbReference type="GO" id="GO:0000287">
    <property type="term" value="F:magnesium ion binding"/>
    <property type="evidence" value="ECO:0007669"/>
    <property type="project" value="UniProtKB-UniRule"/>
</dbReference>